<keyword evidence="6" id="KW-1185">Reference proteome</keyword>
<keyword evidence="1" id="KW-0805">Transcription regulation</keyword>
<dbReference type="Proteomes" id="UP001597045">
    <property type="component" value="Unassembled WGS sequence"/>
</dbReference>
<feature type="non-terminal residue" evidence="5">
    <location>
        <position position="120"/>
    </location>
</feature>
<dbReference type="EMBL" id="JBHTIS010001146">
    <property type="protein sequence ID" value="MFD1047583.1"/>
    <property type="molecule type" value="Genomic_DNA"/>
</dbReference>
<organism evidence="5 6">
    <name type="scientific">Kibdelosporangium lantanae</name>
    <dbReference type="NCBI Taxonomy" id="1497396"/>
    <lineage>
        <taxon>Bacteria</taxon>
        <taxon>Bacillati</taxon>
        <taxon>Actinomycetota</taxon>
        <taxon>Actinomycetes</taxon>
        <taxon>Pseudonocardiales</taxon>
        <taxon>Pseudonocardiaceae</taxon>
        <taxon>Kibdelosporangium</taxon>
    </lineage>
</organism>
<dbReference type="Gene3D" id="1.10.10.10">
    <property type="entry name" value="Winged helix-like DNA-binding domain superfamily/Winged helix DNA-binding domain"/>
    <property type="match status" value="1"/>
</dbReference>
<proteinExistence type="predicted"/>
<evidence type="ECO:0000313" key="5">
    <source>
        <dbReference type="EMBL" id="MFD1047583.1"/>
    </source>
</evidence>
<dbReference type="InterPro" id="IPR036390">
    <property type="entry name" value="WH_DNA-bd_sf"/>
</dbReference>
<feature type="domain" description="HTH hxlR-type" evidence="4">
    <location>
        <begin position="11"/>
        <end position="108"/>
    </location>
</feature>
<dbReference type="PANTHER" id="PTHR33204:SF18">
    <property type="entry name" value="TRANSCRIPTIONAL REGULATORY PROTEIN"/>
    <property type="match status" value="1"/>
</dbReference>
<reference evidence="6" key="1">
    <citation type="journal article" date="2019" name="Int. J. Syst. Evol. Microbiol.">
        <title>The Global Catalogue of Microorganisms (GCM) 10K type strain sequencing project: providing services to taxonomists for standard genome sequencing and annotation.</title>
        <authorList>
            <consortium name="The Broad Institute Genomics Platform"/>
            <consortium name="The Broad Institute Genome Sequencing Center for Infectious Disease"/>
            <person name="Wu L."/>
            <person name="Ma J."/>
        </authorList>
    </citation>
    <scope>NUCLEOTIDE SEQUENCE [LARGE SCALE GENOMIC DNA]</scope>
    <source>
        <strain evidence="6">JCM 31486</strain>
    </source>
</reference>
<dbReference type="PROSITE" id="PS51118">
    <property type="entry name" value="HTH_HXLR"/>
    <property type="match status" value="1"/>
</dbReference>
<sequence length="120" mass="14034">MKRTPFGAWPCSIARAVDIVGDWWTPLVLREMFYGLKRFDEFERTLRIGRNILTQRLNRLVAEGLVERVPYQDKPLRHEYVLTEMGRDFFPVLAAMTRWGDRWLAPEGAPVVLHHSCGHV</sequence>
<comment type="caution">
    <text evidence="5">The sequence shown here is derived from an EMBL/GenBank/DDBJ whole genome shotgun (WGS) entry which is preliminary data.</text>
</comment>
<dbReference type="Pfam" id="PF01638">
    <property type="entry name" value="HxlR"/>
    <property type="match status" value="1"/>
</dbReference>
<dbReference type="InterPro" id="IPR002577">
    <property type="entry name" value="HTH_HxlR"/>
</dbReference>
<accession>A0ABW3MAE7</accession>
<keyword evidence="2" id="KW-0238">DNA-binding</keyword>
<evidence type="ECO:0000313" key="6">
    <source>
        <dbReference type="Proteomes" id="UP001597045"/>
    </source>
</evidence>
<name>A0ABW3MAE7_9PSEU</name>
<keyword evidence="3" id="KW-0804">Transcription</keyword>
<evidence type="ECO:0000259" key="4">
    <source>
        <dbReference type="PROSITE" id="PS51118"/>
    </source>
</evidence>
<evidence type="ECO:0000256" key="2">
    <source>
        <dbReference type="ARBA" id="ARBA00023125"/>
    </source>
</evidence>
<evidence type="ECO:0000256" key="1">
    <source>
        <dbReference type="ARBA" id="ARBA00023015"/>
    </source>
</evidence>
<gene>
    <name evidence="5" type="ORF">ACFQ1S_19575</name>
</gene>
<dbReference type="InterPro" id="IPR036388">
    <property type="entry name" value="WH-like_DNA-bd_sf"/>
</dbReference>
<protein>
    <submittedName>
        <fullName evidence="5">Winged helix-turn-helix transcriptional regulator</fullName>
    </submittedName>
</protein>
<dbReference type="SUPFAM" id="SSF46785">
    <property type="entry name" value="Winged helix' DNA-binding domain"/>
    <property type="match status" value="1"/>
</dbReference>
<evidence type="ECO:0000256" key="3">
    <source>
        <dbReference type="ARBA" id="ARBA00023163"/>
    </source>
</evidence>
<dbReference type="PANTHER" id="PTHR33204">
    <property type="entry name" value="TRANSCRIPTIONAL REGULATOR, MARR FAMILY"/>
    <property type="match status" value="1"/>
</dbReference>